<evidence type="ECO:0000259" key="12">
    <source>
        <dbReference type="PROSITE" id="PS50262"/>
    </source>
</evidence>
<evidence type="ECO:0000256" key="1">
    <source>
        <dbReference type="ARBA" id="ARBA00004651"/>
    </source>
</evidence>
<feature type="region of interest" description="Disordered" evidence="10">
    <location>
        <begin position="442"/>
        <end position="477"/>
    </location>
</feature>
<feature type="domain" description="G-protein coupled receptors family 1 profile" evidence="12">
    <location>
        <begin position="40"/>
        <end position="392"/>
    </location>
</feature>
<feature type="compositionally biased region" description="Low complexity" evidence="10">
    <location>
        <begin position="448"/>
        <end position="477"/>
    </location>
</feature>
<organism evidence="13 14">
    <name type="scientific">Iphiclides podalirius</name>
    <name type="common">scarce swallowtail</name>
    <dbReference type="NCBI Taxonomy" id="110791"/>
    <lineage>
        <taxon>Eukaryota</taxon>
        <taxon>Metazoa</taxon>
        <taxon>Ecdysozoa</taxon>
        <taxon>Arthropoda</taxon>
        <taxon>Hexapoda</taxon>
        <taxon>Insecta</taxon>
        <taxon>Pterygota</taxon>
        <taxon>Neoptera</taxon>
        <taxon>Endopterygota</taxon>
        <taxon>Lepidoptera</taxon>
        <taxon>Glossata</taxon>
        <taxon>Ditrysia</taxon>
        <taxon>Papilionoidea</taxon>
        <taxon>Papilionidae</taxon>
        <taxon>Papilioninae</taxon>
        <taxon>Iphiclides</taxon>
    </lineage>
</organism>
<keyword evidence="7 11" id="KW-0472">Membrane</keyword>
<evidence type="ECO:0000256" key="4">
    <source>
        <dbReference type="ARBA" id="ARBA00022692"/>
    </source>
</evidence>
<dbReference type="InterPro" id="IPR000276">
    <property type="entry name" value="GPCR_Rhodpsn"/>
</dbReference>
<dbReference type="SUPFAM" id="SSF81321">
    <property type="entry name" value="Family A G protein-coupled receptor-like"/>
    <property type="match status" value="1"/>
</dbReference>
<dbReference type="PROSITE" id="PS50262">
    <property type="entry name" value="G_PROTEIN_RECEP_F1_2"/>
    <property type="match status" value="1"/>
</dbReference>
<feature type="non-terminal residue" evidence="13">
    <location>
        <position position="1"/>
    </location>
</feature>
<keyword evidence="8" id="KW-0675">Receptor</keyword>
<evidence type="ECO:0000256" key="7">
    <source>
        <dbReference type="ARBA" id="ARBA00023136"/>
    </source>
</evidence>
<dbReference type="EMBL" id="OW152832">
    <property type="protein sequence ID" value="CAH2052487.1"/>
    <property type="molecule type" value="Genomic_DNA"/>
</dbReference>
<sequence length="477" mass="50310">MEQPAPLSPGRALMSEGMEAKDRLVEEILLLALFLVSTAANSLALLVFCRRPGLRTISNRFVINLLATNLLTTTLLAPALFGEHSARDTVAWVEAGDAAASACSLAALLAVMLIALDQHHAVTDPLRCHTRLLQRRPAALCAATWLVSAAAAATRASIAVFRHFYPLEPAIWGVELAYYVVYLVTGVIVPITVVCVMYARIYRAARSSGLRARAHGASALQLHEPTVNLPDLVEEGDGLTLKIDVPDGDGDRKFGPFLLPPERPMRCPSVASLRNARKEGKSSEDLRKGLPAVSSAPSLAAPLLSTQPRAPTGGGSRITSIRCRISNASLFRYREESRAARVGLLTGALVLLHVPHAITALVSAAAPQLGAEARTPSLALLLLASAASPFLFALRSRRVQREARRLLLPEKSAWERASGAASSAAADGQRARAALELLRTLTPGEGGAAPSSGAEGAPCRGSFSSGGSTQLSSASDE</sequence>
<reference evidence="13" key="1">
    <citation type="submission" date="2022-03" db="EMBL/GenBank/DDBJ databases">
        <authorList>
            <person name="Martin H S."/>
        </authorList>
    </citation>
    <scope>NUCLEOTIDE SEQUENCE</scope>
</reference>
<dbReference type="CDD" id="cd00637">
    <property type="entry name" value="7tm_classA_rhodopsin-like"/>
    <property type="match status" value="1"/>
</dbReference>
<feature type="transmembrane region" description="Helical" evidence="11">
    <location>
        <begin position="342"/>
        <end position="366"/>
    </location>
</feature>
<dbReference type="Gene3D" id="1.20.1070.10">
    <property type="entry name" value="Rhodopsin 7-helix transmembrane proteins"/>
    <property type="match status" value="1"/>
</dbReference>
<evidence type="ECO:0000256" key="8">
    <source>
        <dbReference type="ARBA" id="ARBA00023170"/>
    </source>
</evidence>
<dbReference type="Proteomes" id="UP000837857">
    <property type="component" value="Chromosome 20"/>
</dbReference>
<keyword evidence="5 11" id="KW-1133">Transmembrane helix</keyword>
<comment type="subcellular location">
    <subcellularLocation>
        <location evidence="1">Cell membrane</location>
        <topology evidence="1">Multi-pass membrane protein</topology>
    </subcellularLocation>
</comment>
<evidence type="ECO:0000256" key="6">
    <source>
        <dbReference type="ARBA" id="ARBA00023040"/>
    </source>
</evidence>
<feature type="transmembrane region" description="Helical" evidence="11">
    <location>
        <begin position="98"/>
        <end position="116"/>
    </location>
</feature>
<evidence type="ECO:0000256" key="11">
    <source>
        <dbReference type="SAM" id="Phobius"/>
    </source>
</evidence>
<keyword evidence="6" id="KW-0297">G-protein coupled receptor</keyword>
<evidence type="ECO:0000256" key="2">
    <source>
        <dbReference type="ARBA" id="ARBA00010663"/>
    </source>
</evidence>
<dbReference type="PANTHER" id="PTHR22752">
    <property type="entry name" value="G PROTEIN-COUPLED RECEPTOR"/>
    <property type="match status" value="1"/>
</dbReference>
<comment type="similarity">
    <text evidence="2">Belongs to the G-protein coupled receptor 1 family.</text>
</comment>
<evidence type="ECO:0000313" key="14">
    <source>
        <dbReference type="Proteomes" id="UP000837857"/>
    </source>
</evidence>
<dbReference type="InterPro" id="IPR017452">
    <property type="entry name" value="GPCR_Rhodpsn_7TM"/>
</dbReference>
<name>A0ABN8IAX3_9NEOP</name>
<evidence type="ECO:0000256" key="3">
    <source>
        <dbReference type="ARBA" id="ARBA00022475"/>
    </source>
</evidence>
<keyword evidence="14" id="KW-1185">Reference proteome</keyword>
<gene>
    <name evidence="13" type="ORF">IPOD504_LOCUS8245</name>
</gene>
<evidence type="ECO:0000256" key="10">
    <source>
        <dbReference type="SAM" id="MobiDB-lite"/>
    </source>
</evidence>
<feature type="transmembrane region" description="Helical" evidence="11">
    <location>
        <begin position="137"/>
        <end position="164"/>
    </location>
</feature>
<feature type="transmembrane region" description="Helical" evidence="11">
    <location>
        <begin position="176"/>
        <end position="199"/>
    </location>
</feature>
<feature type="transmembrane region" description="Helical" evidence="11">
    <location>
        <begin position="61"/>
        <end position="82"/>
    </location>
</feature>
<evidence type="ECO:0000313" key="13">
    <source>
        <dbReference type="EMBL" id="CAH2052487.1"/>
    </source>
</evidence>
<proteinExistence type="inferred from homology"/>
<dbReference type="Pfam" id="PF00001">
    <property type="entry name" value="7tm_1"/>
    <property type="match status" value="1"/>
</dbReference>
<dbReference type="PRINTS" id="PR00237">
    <property type="entry name" value="GPCRRHODOPSN"/>
</dbReference>
<dbReference type="PANTHER" id="PTHR22752:SF1">
    <property type="entry name" value="G-PROTEIN COUPLED RECEPTOR 176"/>
    <property type="match status" value="1"/>
</dbReference>
<evidence type="ECO:0000256" key="9">
    <source>
        <dbReference type="ARBA" id="ARBA00023224"/>
    </source>
</evidence>
<feature type="transmembrane region" description="Helical" evidence="11">
    <location>
        <begin position="28"/>
        <end position="49"/>
    </location>
</feature>
<keyword evidence="4 11" id="KW-0812">Transmembrane</keyword>
<keyword evidence="9" id="KW-0807">Transducer</keyword>
<feature type="transmembrane region" description="Helical" evidence="11">
    <location>
        <begin position="378"/>
        <end position="395"/>
    </location>
</feature>
<keyword evidence="3" id="KW-1003">Cell membrane</keyword>
<evidence type="ECO:0000256" key="5">
    <source>
        <dbReference type="ARBA" id="ARBA00022989"/>
    </source>
</evidence>
<accession>A0ABN8IAX3</accession>
<protein>
    <recommendedName>
        <fullName evidence="12">G-protein coupled receptors family 1 profile domain-containing protein</fullName>
    </recommendedName>
</protein>